<dbReference type="Proteomes" id="UP001145022">
    <property type="component" value="Unassembled WGS sequence"/>
</dbReference>
<name>A0ABQ5PN69_9PSED</name>
<evidence type="ECO:0000313" key="2">
    <source>
        <dbReference type="Proteomes" id="UP001145022"/>
    </source>
</evidence>
<accession>A0ABQ5PN69</accession>
<evidence type="ECO:0000313" key="1">
    <source>
        <dbReference type="EMBL" id="GLH44960.1"/>
    </source>
</evidence>
<keyword evidence="2" id="KW-1185">Reference proteome</keyword>
<reference evidence="1" key="3">
    <citation type="journal article" date="2023" name="J. Biotechnol.">
        <title>Draft Genome Sequences of Endophytic Pseudomonas Strains, Isolated from the Interior of Brassicaceae Plants.</title>
        <authorList>
            <person name="Kaneko H."/>
            <person name="Furuya T."/>
        </authorList>
    </citation>
    <scope>NUCLEOTIDE SEQUENCE</scope>
    <source>
        <strain evidence="1">RS3R-1</strain>
    </source>
</reference>
<dbReference type="EMBL" id="BSCQ01000043">
    <property type="protein sequence ID" value="GLH44960.1"/>
    <property type="molecule type" value="Genomic_DNA"/>
</dbReference>
<organism evidence="1 2">
    <name type="scientific">Pseudomonas atacamensis</name>
    <dbReference type="NCBI Taxonomy" id="2565368"/>
    <lineage>
        <taxon>Bacteria</taxon>
        <taxon>Pseudomonadati</taxon>
        <taxon>Pseudomonadota</taxon>
        <taxon>Gammaproteobacteria</taxon>
        <taxon>Pseudomonadales</taxon>
        <taxon>Pseudomonadaceae</taxon>
        <taxon>Pseudomonas</taxon>
    </lineage>
</organism>
<protein>
    <submittedName>
        <fullName evidence="1">Uncharacterized protein</fullName>
    </submittedName>
</protein>
<proteinExistence type="predicted"/>
<gene>
    <name evidence="1" type="ORF">RS3R1_40480</name>
</gene>
<sequence length="69" mass="7518">MIMAMDSVKNAQVGVDLKHPPIGPLSHWERARVRGFSQALVNIPAIAALFDQAFDFGAAEDIVERLVDA</sequence>
<comment type="caution">
    <text evidence="1">The sequence shown here is derived from an EMBL/GenBank/DDBJ whole genome shotgun (WGS) entry which is preliminary data.</text>
</comment>
<reference evidence="1" key="1">
    <citation type="journal article" date="2021" name="Sci. Rep.">
        <title>An efficient direct screening system for microorganisms that activate plant immune responses based on plant-microbe interactions using cultured plant cells.</title>
        <authorList>
            <person name="Kurokawa M."/>
            <person name="Nakano M."/>
            <person name="Kitahata N."/>
            <person name="Kuchitsu K."/>
            <person name="Furuya T."/>
        </authorList>
    </citation>
    <scope>NUCLEOTIDE SEQUENCE</scope>
    <source>
        <strain evidence="1">RS3R-1</strain>
    </source>
</reference>
<reference evidence="1" key="2">
    <citation type="submission" date="2022-11" db="EMBL/GenBank/DDBJ databases">
        <title>Draft genome sequencing of Pseudomonas atacamensis RS3R1.</title>
        <authorList>
            <person name="Furuya T."/>
            <person name="Kaneko H."/>
        </authorList>
    </citation>
    <scope>NUCLEOTIDE SEQUENCE</scope>
    <source>
        <strain evidence="1">RS3R-1</strain>
    </source>
</reference>